<evidence type="ECO:0000313" key="3">
    <source>
        <dbReference type="Proteomes" id="UP000478052"/>
    </source>
</evidence>
<accession>A0A6G0VZN4</accession>
<dbReference type="AlphaFoldDB" id="A0A6G0VZN4"/>
<comment type="caution">
    <text evidence="2">The sequence shown here is derived from an EMBL/GenBank/DDBJ whole genome shotgun (WGS) entry which is preliminary data.</text>
</comment>
<reference evidence="2 3" key="1">
    <citation type="submission" date="2019-08" db="EMBL/GenBank/DDBJ databases">
        <title>Whole genome of Aphis craccivora.</title>
        <authorList>
            <person name="Voronova N.V."/>
            <person name="Shulinski R.S."/>
            <person name="Bandarenka Y.V."/>
            <person name="Zhorov D.G."/>
            <person name="Warner D."/>
        </authorList>
    </citation>
    <scope>NUCLEOTIDE SEQUENCE [LARGE SCALE GENOMIC DNA]</scope>
    <source>
        <strain evidence="2">180601</strain>
        <tissue evidence="2">Whole Body</tissue>
    </source>
</reference>
<evidence type="ECO:0000313" key="2">
    <source>
        <dbReference type="EMBL" id="KAF0714833.1"/>
    </source>
</evidence>
<keyword evidence="3" id="KW-1185">Reference proteome</keyword>
<name>A0A6G0VZN4_APHCR</name>
<gene>
    <name evidence="2" type="ORF">FWK35_00033261</name>
</gene>
<organism evidence="2 3">
    <name type="scientific">Aphis craccivora</name>
    <name type="common">Cowpea aphid</name>
    <dbReference type="NCBI Taxonomy" id="307492"/>
    <lineage>
        <taxon>Eukaryota</taxon>
        <taxon>Metazoa</taxon>
        <taxon>Ecdysozoa</taxon>
        <taxon>Arthropoda</taxon>
        <taxon>Hexapoda</taxon>
        <taxon>Insecta</taxon>
        <taxon>Pterygota</taxon>
        <taxon>Neoptera</taxon>
        <taxon>Paraneoptera</taxon>
        <taxon>Hemiptera</taxon>
        <taxon>Sternorrhyncha</taxon>
        <taxon>Aphidomorpha</taxon>
        <taxon>Aphidoidea</taxon>
        <taxon>Aphididae</taxon>
        <taxon>Aphidini</taxon>
        <taxon>Aphis</taxon>
        <taxon>Aphis</taxon>
    </lineage>
</organism>
<feature type="region of interest" description="Disordered" evidence="1">
    <location>
        <begin position="336"/>
        <end position="399"/>
    </location>
</feature>
<sequence length="736" mass="84147">MSSRDSIPAQIPNIGALRVAKYRAISATQYHSCPLIALNLMKLSPEFDNNIHDIDFNKFFLHFWSHLQLQIYRDNYKKVQVPTISFDATGGCCQKLKWNEVKKSGSIYLYEGVTNIDNQSFTVLSMLSEQHDNISIANWLKRWLKCDVKEPNVVISDQSLASMSALVQGFTQYESLEKYLNTYGELISTNKNNIFSDVQLTPCAKSKKYSKDLINCSEQIDYLQFDQDDSNNYSFIQENYANDDGDLHNENPIGSFKGWAHSISNKVKGKIEVNIFGYGTPTASSSRIESNFNHIKNRVFKNEKLPLRVDKFLEMLLKYYKGDHLLVDGRNKDQENLDFRDENQSRIIKGKNQSGVEDKNNRQDSNKNSSENKEINRDEHSDQNKNSDGNQNGDYGYASSNYEINEYNRETKYRKNKIKSVKKNEKINNNQLHTIVQLTTTDSMKPKTMQLTTCLPRENGDLPTGLHKCVRCKKPIHLFGCSVSVSGTEEDCGQGRLCLNCDKITSELAVNKAFEKWNRKGNNQNSLLKRTRSARSYIVPQPGFDLLDLNRKRSSTLIYLLKNGNSLLNKPISVSGIGKIVLNNTCTVDSIMSILATAAADSIIFRNYLEKNDTKFDRFSCYANDFQKKYLNNSTNTTDIDNVPLDLIKQNFAKPNKCKLQDINNNLIIKGNLYKLRGIINFHGSERRGLRCTTGHYTACSLRTNDNWELYDDTKLKIQNIHSSKIVDAEMIIFTI</sequence>
<dbReference type="SUPFAM" id="SSF54001">
    <property type="entry name" value="Cysteine proteinases"/>
    <property type="match status" value="1"/>
</dbReference>
<proteinExistence type="predicted"/>
<evidence type="ECO:0000256" key="1">
    <source>
        <dbReference type="SAM" id="MobiDB-lite"/>
    </source>
</evidence>
<feature type="compositionally biased region" description="Polar residues" evidence="1">
    <location>
        <begin position="386"/>
        <end position="399"/>
    </location>
</feature>
<protein>
    <submittedName>
        <fullName evidence="2">USP domain-containing protein</fullName>
    </submittedName>
</protein>
<dbReference type="Proteomes" id="UP000478052">
    <property type="component" value="Unassembled WGS sequence"/>
</dbReference>
<dbReference type="InterPro" id="IPR038765">
    <property type="entry name" value="Papain-like_cys_pep_sf"/>
</dbReference>
<dbReference type="OrthoDB" id="10055366at2759"/>
<feature type="compositionally biased region" description="Basic and acidic residues" evidence="1">
    <location>
        <begin position="356"/>
        <end position="385"/>
    </location>
</feature>
<dbReference type="EMBL" id="VUJU01010316">
    <property type="protein sequence ID" value="KAF0714833.1"/>
    <property type="molecule type" value="Genomic_DNA"/>
</dbReference>